<sequence length="323" mass="35612">MTRPAFEDLPLRKGDPPFSAWSLYGPDDQLGTLNILTPDVVTAAAKEITTGVRIGLDAPVDYLARPPHDRKPLTHTVIHKAPRAVHDDLLDFNTQISSQWDGFRHFGYQSLGLFYNGAKVSQLSGPEATANLGMHGITTFIHSGIVGRGVLLDYLHWSDSQGQTYDKLGDHAITVEELKSVAESQGVTFQKGDILLIRTGFHAGYEALSAGDKISWSHQHPIRHVGVETSRSMAKWLWDSQFSACTSDAPAFEAIPKRSTGIDDLFLHEILLSGWGMPIGEMWNLEQLSRHCHQTKRYTFFLTSMPLHVVGAVGSPSNAVAIF</sequence>
<dbReference type="SUPFAM" id="SSF102198">
    <property type="entry name" value="Putative cyclase"/>
    <property type="match status" value="1"/>
</dbReference>
<evidence type="ECO:0000313" key="2">
    <source>
        <dbReference type="EMBL" id="OAL36776.1"/>
    </source>
</evidence>
<dbReference type="InterPro" id="IPR037175">
    <property type="entry name" value="KFase_sf"/>
</dbReference>
<dbReference type="Pfam" id="PF04199">
    <property type="entry name" value="Cyclase"/>
    <property type="match status" value="1"/>
</dbReference>
<organism evidence="2 3">
    <name type="scientific">Fonsecaea nubica</name>
    <dbReference type="NCBI Taxonomy" id="856822"/>
    <lineage>
        <taxon>Eukaryota</taxon>
        <taxon>Fungi</taxon>
        <taxon>Dikarya</taxon>
        <taxon>Ascomycota</taxon>
        <taxon>Pezizomycotina</taxon>
        <taxon>Eurotiomycetes</taxon>
        <taxon>Chaetothyriomycetidae</taxon>
        <taxon>Chaetothyriales</taxon>
        <taxon>Herpotrichiellaceae</taxon>
        <taxon>Fonsecaea</taxon>
    </lineage>
</organism>
<reference evidence="2 3" key="1">
    <citation type="submission" date="2016-03" db="EMBL/GenBank/DDBJ databases">
        <title>The draft genome sequence of Fonsecaea nubica causative agent of cutaneous subcutaneous infection in human host.</title>
        <authorList>
            <person name="Costa F."/>
            <person name="Sybren D.H."/>
            <person name="Raittz R.T."/>
            <person name="Weiss V.A."/>
            <person name="Leao A.C."/>
            <person name="Gomes R."/>
            <person name="De Souza E.M."/>
            <person name="Pedrosa F.O."/>
            <person name="Steffens M.B."/>
            <person name="Bombassaro A."/>
            <person name="Tadra-Sfeir M.Z."/>
            <person name="Moreno L.F."/>
            <person name="Najafzadeh M.J."/>
            <person name="Felipe M.S."/>
            <person name="Teixeira M."/>
            <person name="Sun J."/>
            <person name="Xi L."/>
            <person name="Castro M.A."/>
            <person name="Vicente V.A."/>
        </authorList>
    </citation>
    <scope>NUCLEOTIDE SEQUENCE [LARGE SCALE GENOMIC DNA]</scope>
    <source>
        <strain evidence="2 3">CBS 269.64</strain>
    </source>
</reference>
<evidence type="ECO:0008006" key="4">
    <source>
        <dbReference type="Google" id="ProtNLM"/>
    </source>
</evidence>
<accession>A0A178D4V5</accession>
<comment type="similarity">
    <text evidence="1">Belongs to the Cyclase 1 superfamily.</text>
</comment>
<dbReference type="PANTHER" id="PTHR34861">
    <property type="match status" value="1"/>
</dbReference>
<dbReference type="RefSeq" id="XP_022501788.1">
    <property type="nucleotide sequence ID" value="XM_022642131.1"/>
</dbReference>
<dbReference type="Gene3D" id="3.50.30.50">
    <property type="entry name" value="Putative cyclase"/>
    <property type="match status" value="1"/>
</dbReference>
<evidence type="ECO:0000313" key="3">
    <source>
        <dbReference type="Proteomes" id="UP000185904"/>
    </source>
</evidence>
<protein>
    <recommendedName>
        <fullName evidence="4">Cyclase</fullName>
    </recommendedName>
</protein>
<dbReference type="GO" id="GO:0004061">
    <property type="term" value="F:arylformamidase activity"/>
    <property type="evidence" value="ECO:0007669"/>
    <property type="project" value="InterPro"/>
</dbReference>
<dbReference type="InterPro" id="IPR007325">
    <property type="entry name" value="KFase/CYL"/>
</dbReference>
<evidence type="ECO:0000256" key="1">
    <source>
        <dbReference type="ARBA" id="ARBA00007865"/>
    </source>
</evidence>
<name>A0A178D4V5_9EURO</name>
<dbReference type="OrthoDB" id="5396at2759"/>
<proteinExistence type="inferred from homology"/>
<dbReference type="GO" id="GO:0019441">
    <property type="term" value="P:L-tryptophan catabolic process to kynurenine"/>
    <property type="evidence" value="ECO:0007669"/>
    <property type="project" value="InterPro"/>
</dbReference>
<dbReference type="Proteomes" id="UP000185904">
    <property type="component" value="Unassembled WGS sequence"/>
</dbReference>
<dbReference type="EMBL" id="LVCJ01000019">
    <property type="protein sequence ID" value="OAL36776.1"/>
    <property type="molecule type" value="Genomic_DNA"/>
</dbReference>
<gene>
    <name evidence="2" type="ORF">AYO20_03831</name>
</gene>
<dbReference type="PANTHER" id="PTHR34861:SF11">
    <property type="entry name" value="CYCLASE"/>
    <property type="match status" value="1"/>
</dbReference>
<dbReference type="GeneID" id="34587252"/>
<comment type="caution">
    <text evidence="2">The sequence shown here is derived from an EMBL/GenBank/DDBJ whole genome shotgun (WGS) entry which is preliminary data.</text>
</comment>
<keyword evidence="3" id="KW-1185">Reference proteome</keyword>
<dbReference type="AlphaFoldDB" id="A0A178D4V5"/>